<protein>
    <recommendedName>
        <fullName evidence="4">Mitochondrial import inner membrane translocase subunit Tim21</fullName>
    </recommendedName>
</protein>
<evidence type="ECO:0000256" key="1">
    <source>
        <dbReference type="SAM" id="Phobius"/>
    </source>
</evidence>
<evidence type="ECO:0000313" key="2">
    <source>
        <dbReference type="EMBL" id="EDQ85059.1"/>
    </source>
</evidence>
<keyword evidence="1" id="KW-0812">Transmembrane</keyword>
<dbReference type="Proteomes" id="UP000001357">
    <property type="component" value="Unassembled WGS sequence"/>
</dbReference>
<dbReference type="PANTHER" id="PTHR47148">
    <property type="entry name" value="CYTOCHROME C OXIDASE ASSEMBLY FACTOR 1 HOMOLOG"/>
    <property type="match status" value="1"/>
</dbReference>
<evidence type="ECO:0000313" key="3">
    <source>
        <dbReference type="Proteomes" id="UP000001357"/>
    </source>
</evidence>
<dbReference type="PANTHER" id="PTHR47148:SF1">
    <property type="entry name" value="CYTOCHROME C OXIDASE ASSEMBLY FACTOR 1 HOMOLOG"/>
    <property type="match status" value="1"/>
</dbReference>
<keyword evidence="3" id="KW-1185">Reference proteome</keyword>
<keyword evidence="1" id="KW-0472">Membrane</keyword>
<reference evidence="2 3" key="1">
    <citation type="journal article" date="2008" name="Nature">
        <title>The genome of the choanoflagellate Monosiga brevicollis and the origin of metazoans.</title>
        <authorList>
            <consortium name="JGI Sequencing"/>
            <person name="King N."/>
            <person name="Westbrook M.J."/>
            <person name="Young S.L."/>
            <person name="Kuo A."/>
            <person name="Abedin M."/>
            <person name="Chapman J."/>
            <person name="Fairclough S."/>
            <person name="Hellsten U."/>
            <person name="Isogai Y."/>
            <person name="Letunic I."/>
            <person name="Marr M."/>
            <person name="Pincus D."/>
            <person name="Putnam N."/>
            <person name="Rokas A."/>
            <person name="Wright K.J."/>
            <person name="Zuzow R."/>
            <person name="Dirks W."/>
            <person name="Good M."/>
            <person name="Goodstein D."/>
            <person name="Lemons D."/>
            <person name="Li W."/>
            <person name="Lyons J.B."/>
            <person name="Morris A."/>
            <person name="Nichols S."/>
            <person name="Richter D.J."/>
            <person name="Salamov A."/>
            <person name="Bork P."/>
            <person name="Lim W.A."/>
            <person name="Manning G."/>
            <person name="Miller W.T."/>
            <person name="McGinnis W."/>
            <person name="Shapiro H."/>
            <person name="Tjian R."/>
            <person name="Grigoriev I.V."/>
            <person name="Rokhsar D."/>
        </authorList>
    </citation>
    <scope>NUCLEOTIDE SEQUENCE [LARGE SCALE GENOMIC DNA]</scope>
    <source>
        <strain evidence="3">MX1 / ATCC 50154</strain>
    </source>
</reference>
<dbReference type="InParanoid" id="A9VBG9"/>
<sequence>MASLERLGRIAAGGAILSFGSAFVVYDLVRTSIMNSSYVKEALQLVEASEDARLAFGGVIRPQPVHLFGSQTRVLNDGARVSVPILGKGDEDGHVHIEATRLPDGNTWQLDRCILNVEWPEEKQFVLK</sequence>
<accession>A9VBG9</accession>
<dbReference type="OMA" id="VEWPEEK"/>
<dbReference type="AlphaFoldDB" id="A9VBG9"/>
<dbReference type="GeneID" id="5895336"/>
<dbReference type="RefSeq" id="XP_001750063.1">
    <property type="nucleotide sequence ID" value="XM_001750011.1"/>
</dbReference>
<proteinExistence type="predicted"/>
<dbReference type="KEGG" id="mbr:MONBRDRAFT_12184"/>
<dbReference type="InterPro" id="IPR014807">
    <property type="entry name" value="Coa1"/>
</dbReference>
<dbReference type="Pfam" id="PF08695">
    <property type="entry name" value="Coa1"/>
    <property type="match status" value="1"/>
</dbReference>
<name>A9VBG9_MONBE</name>
<keyword evidence="1" id="KW-1133">Transmembrane helix</keyword>
<feature type="transmembrane region" description="Helical" evidence="1">
    <location>
        <begin position="6"/>
        <end position="29"/>
    </location>
</feature>
<dbReference type="EMBL" id="CH991577">
    <property type="protein sequence ID" value="EDQ85059.1"/>
    <property type="molecule type" value="Genomic_DNA"/>
</dbReference>
<organism evidence="2 3">
    <name type="scientific">Monosiga brevicollis</name>
    <name type="common">Choanoflagellate</name>
    <dbReference type="NCBI Taxonomy" id="81824"/>
    <lineage>
        <taxon>Eukaryota</taxon>
        <taxon>Choanoflagellata</taxon>
        <taxon>Craspedida</taxon>
        <taxon>Salpingoecidae</taxon>
        <taxon>Monosiga</taxon>
    </lineage>
</organism>
<gene>
    <name evidence="2" type="ORF">MONBRDRAFT_12184</name>
</gene>
<evidence type="ECO:0008006" key="4">
    <source>
        <dbReference type="Google" id="ProtNLM"/>
    </source>
</evidence>